<dbReference type="OrthoDB" id="9794684at2"/>
<dbReference type="InterPro" id="IPR000515">
    <property type="entry name" value="MetI-like"/>
</dbReference>
<dbReference type="SUPFAM" id="SSF161098">
    <property type="entry name" value="MetI-like"/>
    <property type="match status" value="1"/>
</dbReference>
<keyword evidence="3" id="KW-1003">Cell membrane</keyword>
<feature type="transmembrane region" description="Helical" evidence="7">
    <location>
        <begin position="239"/>
        <end position="258"/>
    </location>
</feature>
<feature type="transmembrane region" description="Helical" evidence="7">
    <location>
        <begin position="135"/>
        <end position="154"/>
    </location>
</feature>
<evidence type="ECO:0000313" key="10">
    <source>
        <dbReference type="Proteomes" id="UP000270471"/>
    </source>
</evidence>
<evidence type="ECO:0000256" key="1">
    <source>
        <dbReference type="ARBA" id="ARBA00004651"/>
    </source>
</evidence>
<evidence type="ECO:0000256" key="3">
    <source>
        <dbReference type="ARBA" id="ARBA00022475"/>
    </source>
</evidence>
<keyword evidence="5 7" id="KW-1133">Transmembrane helix</keyword>
<feature type="transmembrane region" description="Helical" evidence="7">
    <location>
        <begin position="71"/>
        <end position="92"/>
    </location>
</feature>
<evidence type="ECO:0000256" key="6">
    <source>
        <dbReference type="ARBA" id="ARBA00023136"/>
    </source>
</evidence>
<dbReference type="InterPro" id="IPR035906">
    <property type="entry name" value="MetI-like_sf"/>
</dbReference>
<dbReference type="Proteomes" id="UP000270471">
    <property type="component" value="Unassembled WGS sequence"/>
</dbReference>
<reference evidence="9 10" key="1">
    <citation type="submission" date="2017-11" db="EMBL/GenBank/DDBJ databases">
        <title>Draft genome of actinobacteria isolated from guarana (Paullinia cupana (Mart.) Ducke.</title>
        <authorList>
            <person name="Siqueira K.A."/>
            <person name="Liotti R.G."/>
            <person name="Mendes T.A.O."/>
            <person name="Soares M.A."/>
        </authorList>
    </citation>
    <scope>NUCLEOTIDE SEQUENCE [LARGE SCALE GENOMIC DNA]</scope>
    <source>
        <strain evidence="9 10">193</strain>
    </source>
</reference>
<dbReference type="PANTHER" id="PTHR43744">
    <property type="entry name" value="ABC TRANSPORTER PERMEASE PROTEIN MG189-RELATED-RELATED"/>
    <property type="match status" value="1"/>
</dbReference>
<keyword evidence="6 7" id="KW-0472">Membrane</keyword>
<comment type="similarity">
    <text evidence="7">Belongs to the binding-protein-dependent transport system permease family.</text>
</comment>
<feature type="transmembrane region" description="Helical" evidence="7">
    <location>
        <begin position="104"/>
        <end position="123"/>
    </location>
</feature>
<dbReference type="Gene3D" id="1.10.3720.10">
    <property type="entry name" value="MetI-like"/>
    <property type="match status" value="1"/>
</dbReference>
<evidence type="ECO:0000256" key="5">
    <source>
        <dbReference type="ARBA" id="ARBA00022989"/>
    </source>
</evidence>
<dbReference type="EMBL" id="PENI01000034">
    <property type="protein sequence ID" value="RMB81149.1"/>
    <property type="molecule type" value="Genomic_DNA"/>
</dbReference>
<organism evidence="9 10">
    <name type="scientific">Streptomyces shenzhenensis</name>
    <dbReference type="NCBI Taxonomy" id="943815"/>
    <lineage>
        <taxon>Bacteria</taxon>
        <taxon>Bacillati</taxon>
        <taxon>Actinomycetota</taxon>
        <taxon>Actinomycetes</taxon>
        <taxon>Kitasatosporales</taxon>
        <taxon>Streptomycetaceae</taxon>
        <taxon>Streptomyces</taxon>
    </lineage>
</organism>
<keyword evidence="2 7" id="KW-0813">Transport</keyword>
<dbReference type="CDD" id="cd06261">
    <property type="entry name" value="TM_PBP2"/>
    <property type="match status" value="1"/>
</dbReference>
<comment type="subcellular location">
    <subcellularLocation>
        <location evidence="1 7">Cell membrane</location>
        <topology evidence="1 7">Multi-pass membrane protein</topology>
    </subcellularLocation>
</comment>
<accession>A0A3M0I4X8</accession>
<proteinExistence type="inferred from homology"/>
<keyword evidence="4 7" id="KW-0812">Transmembrane</keyword>
<dbReference type="PANTHER" id="PTHR43744:SF12">
    <property type="entry name" value="ABC TRANSPORTER PERMEASE PROTEIN MG189-RELATED"/>
    <property type="match status" value="1"/>
</dbReference>
<sequence length="272" mass="30454">MRRRSGWLLTGLLFFCSLSILAPMYLTVVTALKTRSDAGSSLWGLPHSLHWGNFSEAIRVTHFWHALGNSLLLTAVVVVFTVLTNSLVGYAIARNMHRRAFRGVFFYFLSALFIPFPIIMLPLVKELSRLGLDNLGGLALLYVVYNLPFNVLLYTGYMRTIPIAIDEAATIDGANAWQRFWRVIFPLLTPANATVAILTGLSTWNDFLLPLVVLSDQNQYTLPLTQYAFQGQFSTNYNLAFSSYLMAMAPMMIIYLLAQRWIIGGVANGAVK</sequence>
<evidence type="ECO:0000256" key="4">
    <source>
        <dbReference type="ARBA" id="ARBA00022692"/>
    </source>
</evidence>
<protein>
    <submittedName>
        <fullName evidence="9">ABC transporter permease</fullName>
    </submittedName>
</protein>
<evidence type="ECO:0000256" key="7">
    <source>
        <dbReference type="RuleBase" id="RU363032"/>
    </source>
</evidence>
<gene>
    <name evidence="9" type="ORF">CTZ28_36525</name>
</gene>
<dbReference type="GO" id="GO:0005886">
    <property type="term" value="C:plasma membrane"/>
    <property type="evidence" value="ECO:0007669"/>
    <property type="project" value="UniProtKB-SubCell"/>
</dbReference>
<evidence type="ECO:0000256" key="2">
    <source>
        <dbReference type="ARBA" id="ARBA00022448"/>
    </source>
</evidence>
<name>A0A3M0I4X8_9ACTN</name>
<evidence type="ECO:0000313" key="9">
    <source>
        <dbReference type="EMBL" id="RMB81149.1"/>
    </source>
</evidence>
<dbReference type="PROSITE" id="PS50928">
    <property type="entry name" value="ABC_TM1"/>
    <property type="match status" value="1"/>
</dbReference>
<feature type="domain" description="ABC transmembrane type-1" evidence="8">
    <location>
        <begin position="67"/>
        <end position="258"/>
    </location>
</feature>
<dbReference type="Pfam" id="PF00528">
    <property type="entry name" value="BPD_transp_1"/>
    <property type="match status" value="1"/>
</dbReference>
<feature type="transmembrane region" description="Helical" evidence="7">
    <location>
        <begin position="183"/>
        <end position="204"/>
    </location>
</feature>
<dbReference type="AlphaFoldDB" id="A0A3M0I4X8"/>
<evidence type="ECO:0000259" key="8">
    <source>
        <dbReference type="PROSITE" id="PS50928"/>
    </source>
</evidence>
<comment type="caution">
    <text evidence="9">The sequence shown here is derived from an EMBL/GenBank/DDBJ whole genome shotgun (WGS) entry which is preliminary data.</text>
</comment>
<dbReference type="GO" id="GO:0055085">
    <property type="term" value="P:transmembrane transport"/>
    <property type="evidence" value="ECO:0007669"/>
    <property type="project" value="InterPro"/>
</dbReference>
<keyword evidence="10" id="KW-1185">Reference proteome</keyword>